<dbReference type="Gene3D" id="1.10.540.10">
    <property type="entry name" value="Acyl-CoA dehydrogenase/oxidase, N-terminal domain"/>
    <property type="match status" value="1"/>
</dbReference>
<feature type="domain" description="Acyl-CoA oxidase/dehydrogenase middle" evidence="12">
    <location>
        <begin position="134"/>
        <end position="230"/>
    </location>
</feature>
<feature type="domain" description="Acyl-CoA dehydrogenase/oxidase N-terminal" evidence="13">
    <location>
        <begin position="18"/>
        <end position="130"/>
    </location>
</feature>
<dbReference type="InterPro" id="IPR037069">
    <property type="entry name" value="AcylCoA_DH/ox_N_sf"/>
</dbReference>
<comment type="catalytic activity">
    <reaction evidence="10">
        <text>glutaryl-CoA + oxidized [electron-transfer flavoprotein] + 2 H(+) = (2E)-butenoyl-CoA + reduced [electron-transfer flavoprotein] + CO2</text>
        <dbReference type="Rhea" id="RHEA:13389"/>
        <dbReference type="Rhea" id="RHEA-COMP:10685"/>
        <dbReference type="Rhea" id="RHEA-COMP:10686"/>
        <dbReference type="ChEBI" id="CHEBI:15378"/>
        <dbReference type="ChEBI" id="CHEBI:16526"/>
        <dbReference type="ChEBI" id="CHEBI:57332"/>
        <dbReference type="ChEBI" id="CHEBI:57378"/>
        <dbReference type="ChEBI" id="CHEBI:57692"/>
        <dbReference type="ChEBI" id="CHEBI:58307"/>
        <dbReference type="EC" id="1.3.8.6"/>
    </reaction>
</comment>
<dbReference type="Proteomes" id="UP000261948">
    <property type="component" value="Unassembled WGS sequence"/>
</dbReference>
<gene>
    <name evidence="14" type="ORF">DZC30_05190</name>
</gene>
<evidence type="ECO:0000256" key="4">
    <source>
        <dbReference type="ARBA" id="ARBA00022827"/>
    </source>
</evidence>
<accession>A0A373FQW7</accession>
<keyword evidence="6" id="KW-0560">Oxidoreductase</keyword>
<dbReference type="InterPro" id="IPR006091">
    <property type="entry name" value="Acyl-CoA_Oxase/DH_mid-dom"/>
</dbReference>
<comment type="cofactor">
    <cofactor evidence="1">
        <name>FAD</name>
        <dbReference type="ChEBI" id="CHEBI:57692"/>
    </cofactor>
</comment>
<dbReference type="GO" id="GO:0000062">
    <property type="term" value="F:fatty-acyl-CoA binding"/>
    <property type="evidence" value="ECO:0007669"/>
    <property type="project" value="TreeGrafter"/>
</dbReference>
<dbReference type="InterPro" id="IPR009100">
    <property type="entry name" value="AcylCoA_DH/oxidase_NM_dom_sf"/>
</dbReference>
<dbReference type="Gene3D" id="1.20.140.10">
    <property type="entry name" value="Butyryl-CoA Dehydrogenase, subunit A, domain 3"/>
    <property type="match status" value="1"/>
</dbReference>
<evidence type="ECO:0000256" key="7">
    <source>
        <dbReference type="ARBA" id="ARBA00037899"/>
    </source>
</evidence>
<dbReference type="EC" id="1.3.8.6" evidence="9"/>
<evidence type="ECO:0000259" key="11">
    <source>
        <dbReference type="Pfam" id="PF00441"/>
    </source>
</evidence>
<dbReference type="PROSITE" id="PS00073">
    <property type="entry name" value="ACYL_COA_DH_2"/>
    <property type="match status" value="1"/>
</dbReference>
<dbReference type="Pfam" id="PF02771">
    <property type="entry name" value="Acyl-CoA_dh_N"/>
    <property type="match status" value="1"/>
</dbReference>
<dbReference type="GO" id="GO:0046949">
    <property type="term" value="P:fatty-acyl-CoA biosynthetic process"/>
    <property type="evidence" value="ECO:0007669"/>
    <property type="project" value="TreeGrafter"/>
</dbReference>
<organism evidence="14 15">
    <name type="scientific">Comamonas testosteroni</name>
    <name type="common">Pseudomonas testosteroni</name>
    <dbReference type="NCBI Taxonomy" id="285"/>
    <lineage>
        <taxon>Bacteria</taxon>
        <taxon>Pseudomonadati</taxon>
        <taxon>Pseudomonadota</taxon>
        <taxon>Betaproteobacteria</taxon>
        <taxon>Burkholderiales</taxon>
        <taxon>Comamonadaceae</taxon>
        <taxon>Comamonas</taxon>
    </lineage>
</organism>
<evidence type="ECO:0000256" key="9">
    <source>
        <dbReference type="ARBA" id="ARBA00039033"/>
    </source>
</evidence>
<evidence type="ECO:0000256" key="2">
    <source>
        <dbReference type="ARBA" id="ARBA00009347"/>
    </source>
</evidence>
<dbReference type="InterPro" id="IPR013786">
    <property type="entry name" value="AcylCoA_DH/ox_N"/>
</dbReference>
<evidence type="ECO:0000259" key="13">
    <source>
        <dbReference type="Pfam" id="PF02771"/>
    </source>
</evidence>
<dbReference type="InterPro" id="IPR052033">
    <property type="entry name" value="Glutaryl-CoA_DH_mitochondrial"/>
</dbReference>
<dbReference type="SUPFAM" id="SSF56645">
    <property type="entry name" value="Acyl-CoA dehydrogenase NM domain-like"/>
    <property type="match status" value="1"/>
</dbReference>
<dbReference type="EMBL" id="QURR01000004">
    <property type="protein sequence ID" value="RGE46267.1"/>
    <property type="molecule type" value="Genomic_DNA"/>
</dbReference>
<keyword evidence="3" id="KW-0285">Flavoprotein</keyword>
<keyword evidence="15" id="KW-1185">Reference proteome</keyword>
<evidence type="ECO:0000259" key="12">
    <source>
        <dbReference type="Pfam" id="PF02770"/>
    </source>
</evidence>
<comment type="pathway">
    <text evidence="8">Amino-acid metabolism; tryptophan metabolism.</text>
</comment>
<dbReference type="GO" id="GO:0004361">
    <property type="term" value="F:glutaryl-CoA dehydrogenase activity"/>
    <property type="evidence" value="ECO:0007669"/>
    <property type="project" value="UniProtKB-EC"/>
</dbReference>
<dbReference type="PANTHER" id="PTHR42807:SF1">
    <property type="entry name" value="GLUTARYL-COA DEHYDROGENASE, MITOCHONDRIAL"/>
    <property type="match status" value="1"/>
</dbReference>
<dbReference type="Pfam" id="PF00441">
    <property type="entry name" value="Acyl-CoA_dh_1"/>
    <property type="match status" value="1"/>
</dbReference>
<dbReference type="InterPro" id="IPR046373">
    <property type="entry name" value="Acyl-CoA_Oxase/DH_mid-dom_sf"/>
</dbReference>
<dbReference type="InterPro" id="IPR006089">
    <property type="entry name" value="Acyl-CoA_DH_CS"/>
</dbReference>
<evidence type="ECO:0000256" key="3">
    <source>
        <dbReference type="ARBA" id="ARBA00022630"/>
    </source>
</evidence>
<keyword evidence="4" id="KW-0274">FAD</keyword>
<dbReference type="Gene3D" id="2.40.110.10">
    <property type="entry name" value="Butyryl-CoA Dehydrogenase, subunit A, domain 2"/>
    <property type="match status" value="1"/>
</dbReference>
<dbReference type="Pfam" id="PF02770">
    <property type="entry name" value="Acyl-CoA_dh_M"/>
    <property type="match status" value="1"/>
</dbReference>
<dbReference type="OrthoDB" id="9770681at2"/>
<keyword evidence="5" id="KW-0809">Transit peptide</keyword>
<dbReference type="GO" id="GO:0033539">
    <property type="term" value="P:fatty acid beta-oxidation using acyl-CoA dehydrogenase"/>
    <property type="evidence" value="ECO:0007669"/>
    <property type="project" value="TreeGrafter"/>
</dbReference>
<dbReference type="CDD" id="cd01151">
    <property type="entry name" value="GCD"/>
    <property type="match status" value="1"/>
</dbReference>
<name>A0A373FQW7_COMTE</name>
<evidence type="ECO:0000313" key="15">
    <source>
        <dbReference type="Proteomes" id="UP000261948"/>
    </source>
</evidence>
<evidence type="ECO:0000256" key="1">
    <source>
        <dbReference type="ARBA" id="ARBA00001974"/>
    </source>
</evidence>
<dbReference type="GO" id="GO:0050660">
    <property type="term" value="F:flavin adenine dinucleotide binding"/>
    <property type="evidence" value="ECO:0007669"/>
    <property type="project" value="InterPro"/>
</dbReference>
<evidence type="ECO:0000313" key="14">
    <source>
        <dbReference type="EMBL" id="RGE46267.1"/>
    </source>
</evidence>
<dbReference type="SUPFAM" id="SSF47203">
    <property type="entry name" value="Acyl-CoA dehydrogenase C-terminal domain-like"/>
    <property type="match status" value="1"/>
</dbReference>
<comment type="pathway">
    <text evidence="7">Amino-acid metabolism; lysine degradation.</text>
</comment>
<dbReference type="PANTHER" id="PTHR42807">
    <property type="entry name" value="GLUTARYL-COA DEHYDROGENASE, MITOCHONDRIAL"/>
    <property type="match status" value="1"/>
</dbReference>
<evidence type="ECO:0000256" key="8">
    <source>
        <dbReference type="ARBA" id="ARBA00037927"/>
    </source>
</evidence>
<evidence type="ECO:0000256" key="10">
    <source>
        <dbReference type="ARBA" id="ARBA00049493"/>
    </source>
</evidence>
<dbReference type="InterPro" id="IPR009075">
    <property type="entry name" value="AcylCo_DH/oxidase_C"/>
</dbReference>
<comment type="similarity">
    <text evidence="2">Belongs to the acyl-CoA dehydrogenase family.</text>
</comment>
<dbReference type="InterPro" id="IPR036250">
    <property type="entry name" value="AcylCo_DH-like_C"/>
</dbReference>
<reference evidence="14 15" key="1">
    <citation type="submission" date="2018-08" db="EMBL/GenBank/DDBJ databases">
        <title>Comamonas testosteroni strain SWCO2.</title>
        <authorList>
            <person name="Jiang N."/>
            <person name="Zhang X.Z."/>
        </authorList>
    </citation>
    <scope>NUCLEOTIDE SEQUENCE [LARGE SCALE GENOMIC DNA]</scope>
    <source>
        <strain evidence="14 15">SWCO2</strain>
    </source>
</reference>
<dbReference type="FunFam" id="1.10.540.10:FF:000003">
    <property type="entry name" value="glutaryl-CoA dehydrogenase, mitochondrial"/>
    <property type="match status" value="1"/>
</dbReference>
<evidence type="ECO:0000256" key="5">
    <source>
        <dbReference type="ARBA" id="ARBA00022946"/>
    </source>
</evidence>
<dbReference type="FunFam" id="1.20.140.10:FF:000006">
    <property type="entry name" value="Glutaryl-CoA dehydrogenase, mitochondrial"/>
    <property type="match status" value="1"/>
</dbReference>
<dbReference type="AlphaFoldDB" id="A0A373FQW7"/>
<protein>
    <recommendedName>
        <fullName evidence="9">glutaryl-CoA dehydrogenase (ETF)</fullName>
        <ecNumber evidence="9">1.3.8.6</ecNumber>
    </recommendedName>
</protein>
<sequence length="397" mass="43701">MARGFQWDDPFQLDQQLTEDERMIRDAAHDYCQDKLMPRVQAMFRNESVDVSIFREMGELGLLGPTIPTQYGGAGLNYVSYGLVAREIERVDSGYRSMASVQSSLVMVPINEFGTEAQKMKYLPKLASGEFIGCFGLTEPDHGSDPGSMATRAYKVDGGYRLKGNKMWITNSPIADVFVVWAKEVSEDGHVGEIRGFILDKGMKGLSAPAIHGKVGLRASVTGEIVMEDVFCPEENAFPDVRGLKGPFTCLNSARFGIAWGALGAAEFCWHTARQYTLDRKQFGRPLAANQLIQKKLADMQTEITLGLQAALRVGRMKDEHQNVIEVTSLIKRNNCGKSLDIARMARDMLGGNGISDEFGVARHLVNLEVVNTYEGTHDVHALILGRAQTGIAAFAN</sequence>
<proteinExistence type="inferred from homology"/>
<comment type="caution">
    <text evidence="14">The sequence shown here is derived from an EMBL/GenBank/DDBJ whole genome shotgun (WGS) entry which is preliminary data.</text>
</comment>
<feature type="domain" description="Acyl-CoA dehydrogenase/oxidase C-terminal" evidence="11">
    <location>
        <begin position="243"/>
        <end position="388"/>
    </location>
</feature>
<evidence type="ECO:0000256" key="6">
    <source>
        <dbReference type="ARBA" id="ARBA00023002"/>
    </source>
</evidence>